<dbReference type="PANTHER" id="PTHR10010:SF46">
    <property type="entry name" value="SODIUM-DEPENDENT PHOSPHATE TRANSPORT PROTEIN 2B"/>
    <property type="match status" value="1"/>
</dbReference>
<comment type="subcellular location">
    <subcellularLocation>
        <location evidence="1">Cell membrane</location>
        <topology evidence="1">Multi-pass membrane protein</topology>
    </subcellularLocation>
</comment>
<dbReference type="Proteomes" id="UP000823201">
    <property type="component" value="Unassembled WGS sequence"/>
</dbReference>
<protein>
    <submittedName>
        <fullName evidence="7">Phosphate:Na+ symporter</fullName>
    </submittedName>
</protein>
<feature type="transmembrane region" description="Helical" evidence="6">
    <location>
        <begin position="127"/>
        <end position="151"/>
    </location>
</feature>
<dbReference type="RefSeq" id="WP_205005691.1">
    <property type="nucleotide sequence ID" value="NZ_CBCRXA010000004.1"/>
</dbReference>
<keyword evidence="4 6" id="KW-1133">Transmembrane helix</keyword>
<accession>A0ABS2Q6D0</accession>
<dbReference type="InterPro" id="IPR003841">
    <property type="entry name" value="Na/Pi_transpt"/>
</dbReference>
<feature type="transmembrane region" description="Helical" evidence="6">
    <location>
        <begin position="171"/>
        <end position="199"/>
    </location>
</feature>
<sequence>MDQNVLLFLLYILLFLLGMGVMSGGMHHLLGNKMRRTLQRAANTPMKGLLIGTLASMLLQSSSAVTIITVGLIGARAIRFSQSVGIILGANIGTTLTGEIAALPLGSMHFLFFGLGLLLMCLPNRKLFSIGSFSFGLGCLFASMHGFSSLAEPLTQSPFIRDLIVDANGSMFYAVLVGVLFSAIIQSSAATILVCMGFLDHQILSLAAAIAIMFGSNIGTCLTTYIASLGAGKEARWTAYTHILFNVLSVVLFLPFIYFLSDLSLAIAGSEKVALAHTSVIFNLITALVSVPLAGPYGRWVERKRL</sequence>
<evidence type="ECO:0000256" key="6">
    <source>
        <dbReference type="SAM" id="Phobius"/>
    </source>
</evidence>
<dbReference type="Pfam" id="PF02690">
    <property type="entry name" value="Na_Pi_cotrans"/>
    <property type="match status" value="2"/>
</dbReference>
<feature type="transmembrane region" description="Helical" evidence="6">
    <location>
        <begin position="239"/>
        <end position="261"/>
    </location>
</feature>
<keyword evidence="8" id="KW-1185">Reference proteome</keyword>
<proteinExistence type="predicted"/>
<comment type="caution">
    <text evidence="7">The sequence shown here is derived from an EMBL/GenBank/DDBJ whole genome shotgun (WGS) entry which is preliminary data.</text>
</comment>
<gene>
    <name evidence="7" type="ORF">JOC27_000790</name>
</gene>
<evidence type="ECO:0000256" key="5">
    <source>
        <dbReference type="ARBA" id="ARBA00023136"/>
    </source>
</evidence>
<organism evidence="7 8">
    <name type="scientific">Sporolactobacillus spathodeae</name>
    <dbReference type="NCBI Taxonomy" id="1465502"/>
    <lineage>
        <taxon>Bacteria</taxon>
        <taxon>Bacillati</taxon>
        <taxon>Bacillota</taxon>
        <taxon>Bacilli</taxon>
        <taxon>Bacillales</taxon>
        <taxon>Sporolactobacillaceae</taxon>
        <taxon>Sporolactobacillus</taxon>
    </lineage>
</organism>
<feature type="transmembrane region" description="Helical" evidence="6">
    <location>
        <begin position="273"/>
        <end position="295"/>
    </location>
</feature>
<evidence type="ECO:0000256" key="1">
    <source>
        <dbReference type="ARBA" id="ARBA00004651"/>
    </source>
</evidence>
<feature type="transmembrane region" description="Helical" evidence="6">
    <location>
        <begin position="206"/>
        <end position="227"/>
    </location>
</feature>
<keyword evidence="5 6" id="KW-0472">Membrane</keyword>
<dbReference type="EMBL" id="JAFBEV010000005">
    <property type="protein sequence ID" value="MBM7657347.1"/>
    <property type="molecule type" value="Genomic_DNA"/>
</dbReference>
<keyword evidence="2" id="KW-1003">Cell membrane</keyword>
<evidence type="ECO:0000256" key="3">
    <source>
        <dbReference type="ARBA" id="ARBA00022692"/>
    </source>
</evidence>
<evidence type="ECO:0000313" key="8">
    <source>
        <dbReference type="Proteomes" id="UP000823201"/>
    </source>
</evidence>
<reference evidence="7 8" key="1">
    <citation type="submission" date="2021-01" db="EMBL/GenBank/DDBJ databases">
        <title>Genomic Encyclopedia of Type Strains, Phase IV (KMG-IV): sequencing the most valuable type-strain genomes for metagenomic binning, comparative biology and taxonomic classification.</title>
        <authorList>
            <person name="Goeker M."/>
        </authorList>
    </citation>
    <scope>NUCLEOTIDE SEQUENCE [LARGE SCALE GENOMIC DNA]</scope>
    <source>
        <strain evidence="7 8">DSM 100968</strain>
    </source>
</reference>
<dbReference type="NCBIfam" id="NF037997">
    <property type="entry name" value="Na_Pi_symport"/>
    <property type="match status" value="1"/>
</dbReference>
<keyword evidence="3 6" id="KW-0812">Transmembrane</keyword>
<feature type="transmembrane region" description="Helical" evidence="6">
    <location>
        <begin position="49"/>
        <end position="73"/>
    </location>
</feature>
<evidence type="ECO:0000256" key="4">
    <source>
        <dbReference type="ARBA" id="ARBA00022989"/>
    </source>
</evidence>
<evidence type="ECO:0000313" key="7">
    <source>
        <dbReference type="EMBL" id="MBM7657347.1"/>
    </source>
</evidence>
<dbReference type="PANTHER" id="PTHR10010">
    <property type="entry name" value="SOLUTE CARRIER FAMILY 34 SODIUM PHOSPHATE , MEMBER 2-RELATED"/>
    <property type="match status" value="1"/>
</dbReference>
<evidence type="ECO:0000256" key="2">
    <source>
        <dbReference type="ARBA" id="ARBA00022475"/>
    </source>
</evidence>
<name>A0ABS2Q6D0_9BACL</name>
<feature type="transmembrane region" description="Helical" evidence="6">
    <location>
        <begin position="100"/>
        <end position="120"/>
    </location>
</feature>
<feature type="transmembrane region" description="Helical" evidence="6">
    <location>
        <begin position="6"/>
        <end position="29"/>
    </location>
</feature>